<proteinExistence type="inferred from homology"/>
<evidence type="ECO:0000256" key="1">
    <source>
        <dbReference type="ARBA" id="ARBA00093770"/>
    </source>
</evidence>
<protein>
    <submittedName>
        <fullName evidence="2">Uncharacterized protein</fullName>
    </submittedName>
</protein>
<dbReference type="GeneID" id="84572983"/>
<evidence type="ECO:0000313" key="3">
    <source>
        <dbReference type="Proteomes" id="UP000004218"/>
    </source>
</evidence>
<dbReference type="OrthoDB" id="3394274at2"/>
<evidence type="ECO:0000313" key="2">
    <source>
        <dbReference type="EMBL" id="EFM49938.1"/>
    </source>
</evidence>
<dbReference type="Pfam" id="PF11307">
    <property type="entry name" value="DUF3109"/>
    <property type="match status" value="1"/>
</dbReference>
<dbReference type="RefSeq" id="WP_005524203.1">
    <property type="nucleotide sequence ID" value="NZ_ACSH02000002.1"/>
</dbReference>
<dbReference type="STRING" id="553207.HMPREF0299_5884"/>
<gene>
    <name evidence="2" type="ORF">HMPREF0299_5884</name>
</gene>
<sequence length="307" mass="34370">MNHPDIETVYLGFPKSSPAAHSILAGQELAPDFPRQWLEFVHPSDEKHVFSIDLTWLESHYSCGFGTPACRGILADLPSVGCCHHGAFLCDETDRDQLFDAVSRMPRRFWQFYSDEIAAFLADPTIVNASDVEPWLVWDELDDEDGNPEPALKTALVDGACIFANRPGWPTGVGCALHQWAVAAGEDLTVVKPEVCWQLPLRRLEVWEERADGEEILRTTITEYERRGWGNGGEDFDWYCTTAPACHKNAQPLWQSCEAELRTLMGDECFEVLAGHLRERATLFDAQGLPPAALNPHPATVMAFRDT</sequence>
<organism evidence="2 3">
    <name type="scientific">Corynebacterium matruchotii ATCC 14266</name>
    <dbReference type="NCBI Taxonomy" id="553207"/>
    <lineage>
        <taxon>Bacteria</taxon>
        <taxon>Bacillati</taxon>
        <taxon>Actinomycetota</taxon>
        <taxon>Actinomycetes</taxon>
        <taxon>Mycobacteriales</taxon>
        <taxon>Corynebacteriaceae</taxon>
        <taxon>Corynebacterium</taxon>
    </lineage>
</organism>
<dbReference type="AlphaFoldDB" id="E0DC39"/>
<name>E0DC39_9CORY</name>
<reference evidence="2" key="1">
    <citation type="submission" date="2010-08" db="EMBL/GenBank/DDBJ databases">
        <authorList>
            <person name="Harkins D.M."/>
            <person name="Madupu R."/>
            <person name="Durkin A.S."/>
            <person name="Torralba M."/>
            <person name="Methe B."/>
            <person name="Sutton G.G."/>
            <person name="Nelson K.E."/>
        </authorList>
    </citation>
    <scope>NUCLEOTIDE SEQUENCE [LARGE SCALE GENOMIC DNA]</scope>
    <source>
        <strain evidence="2">ATCC 14266</strain>
    </source>
</reference>
<keyword evidence="3" id="KW-1185">Reference proteome</keyword>
<dbReference type="InterPro" id="IPR021458">
    <property type="entry name" value="Rv0495c"/>
</dbReference>
<accession>E0DC39</accession>
<comment type="similarity">
    <text evidence="1">Belongs to the Rv0495c family.</text>
</comment>
<dbReference type="Proteomes" id="UP000004218">
    <property type="component" value="Unassembled WGS sequence"/>
</dbReference>
<dbReference type="EMBL" id="ACSH02000002">
    <property type="protein sequence ID" value="EFM49938.1"/>
    <property type="molecule type" value="Genomic_DNA"/>
</dbReference>
<dbReference type="eggNOG" id="ENOG502Z8QX">
    <property type="taxonomic scope" value="Bacteria"/>
</dbReference>
<comment type="caution">
    <text evidence="2">The sequence shown here is derived from an EMBL/GenBank/DDBJ whole genome shotgun (WGS) entry which is preliminary data.</text>
</comment>